<feature type="compositionally biased region" description="Pro residues" evidence="7">
    <location>
        <begin position="456"/>
        <end position="467"/>
    </location>
</feature>
<keyword evidence="6 8" id="KW-0472">Membrane</keyword>
<dbReference type="EMBL" id="BAABJQ010000034">
    <property type="protein sequence ID" value="GAA5198589.1"/>
    <property type="molecule type" value="Genomic_DNA"/>
</dbReference>
<dbReference type="PANTHER" id="PTHR43867">
    <property type="entry name" value="CELLULOSE SYNTHASE CATALYTIC SUBUNIT A [UDP-FORMING]"/>
    <property type="match status" value="1"/>
</dbReference>
<keyword evidence="3" id="KW-0808">Transferase</keyword>
<feature type="transmembrane region" description="Helical" evidence="8">
    <location>
        <begin position="338"/>
        <end position="357"/>
    </location>
</feature>
<keyword evidence="4 8" id="KW-0812">Transmembrane</keyword>
<keyword evidence="5 8" id="KW-1133">Transmembrane helix</keyword>
<dbReference type="PANTHER" id="PTHR43867:SF2">
    <property type="entry name" value="CELLULOSE SYNTHASE CATALYTIC SUBUNIT A [UDP-FORMING]"/>
    <property type="match status" value="1"/>
</dbReference>
<dbReference type="Proteomes" id="UP001501570">
    <property type="component" value="Unassembled WGS sequence"/>
</dbReference>
<dbReference type="Pfam" id="PF13632">
    <property type="entry name" value="Glyco_trans_2_3"/>
    <property type="match status" value="1"/>
</dbReference>
<evidence type="ECO:0000256" key="8">
    <source>
        <dbReference type="SAM" id="Phobius"/>
    </source>
</evidence>
<feature type="transmembrane region" description="Helical" evidence="8">
    <location>
        <begin position="12"/>
        <end position="33"/>
    </location>
</feature>
<feature type="region of interest" description="Disordered" evidence="7">
    <location>
        <begin position="444"/>
        <end position="485"/>
    </location>
</feature>
<comment type="caution">
    <text evidence="10">The sequence shown here is derived from an EMBL/GenBank/DDBJ whole genome shotgun (WGS) entry which is preliminary data.</text>
</comment>
<keyword evidence="2" id="KW-0328">Glycosyltransferase</keyword>
<evidence type="ECO:0000256" key="4">
    <source>
        <dbReference type="ARBA" id="ARBA00022692"/>
    </source>
</evidence>
<keyword evidence="11" id="KW-1185">Reference proteome</keyword>
<dbReference type="InterPro" id="IPR001173">
    <property type="entry name" value="Glyco_trans_2-like"/>
</dbReference>
<comment type="subcellular location">
    <subcellularLocation>
        <location evidence="1">Membrane</location>
        <topology evidence="1">Multi-pass membrane protein</topology>
    </subcellularLocation>
</comment>
<feature type="transmembrane region" description="Helical" evidence="8">
    <location>
        <begin position="409"/>
        <end position="433"/>
    </location>
</feature>
<evidence type="ECO:0000256" key="1">
    <source>
        <dbReference type="ARBA" id="ARBA00004141"/>
    </source>
</evidence>
<evidence type="ECO:0000256" key="7">
    <source>
        <dbReference type="SAM" id="MobiDB-lite"/>
    </source>
</evidence>
<evidence type="ECO:0000256" key="2">
    <source>
        <dbReference type="ARBA" id="ARBA00022676"/>
    </source>
</evidence>
<proteinExistence type="predicted"/>
<accession>A0ABP9SLG3</accession>
<evidence type="ECO:0000313" key="10">
    <source>
        <dbReference type="EMBL" id="GAA5198589.1"/>
    </source>
</evidence>
<dbReference type="InterPro" id="IPR029044">
    <property type="entry name" value="Nucleotide-diphossugar_trans"/>
</dbReference>
<evidence type="ECO:0000259" key="9">
    <source>
        <dbReference type="Pfam" id="PF13632"/>
    </source>
</evidence>
<feature type="domain" description="Glycosyltransferase 2-like" evidence="9">
    <location>
        <begin position="141"/>
        <end position="351"/>
    </location>
</feature>
<evidence type="ECO:0000256" key="5">
    <source>
        <dbReference type="ARBA" id="ARBA00022989"/>
    </source>
</evidence>
<evidence type="ECO:0000256" key="6">
    <source>
        <dbReference type="ARBA" id="ARBA00023136"/>
    </source>
</evidence>
<evidence type="ECO:0000313" key="11">
    <source>
        <dbReference type="Proteomes" id="UP001501570"/>
    </source>
</evidence>
<name>A0ABP9SLG3_9ACTN</name>
<sequence length="485" mass="53901">MNTEVLLGVTQGLALTMSIGFLTYVGFILVPYLRERPRPGGDPADFDWHFLIPCCDEEYVIADTIAYLRATFPSTNIWVIDDASRDGTAAIVARVARNDPAVHLVRRSEPNARVGKGEALNAGYRALTGRLGDGVDATRTIVVVVDADGRPAPGCLATCAADHLFGDPQMGGVQIGVWMSNRYEDEPFPGRGRWANAFGRTLVRLQDLEFRAPISAMQIGRRTTGTVGLGGNGQFTRLSALRKVAGDSGAPWRGSLLEDFEIGLHLLMAGYRVEYTREAYVFQEGLPNLRRLLTQRTRWGQGTMQCIRYLPRIWRSPYISTLGAAEVLYYLVQPWLQLLGSLVYPLPWILLGAETFRQPAVVSDWFFDGPGWILFAIYGTFGLLPFVMWGPVYRMVCEPNTSRRGAAGLGLAFALYIYIFYITSWRAVIRLVLRRNSWSKTRRNAEEPGTVVPAGAPVPRPERPVPTPAHVGRHRLDARSMPASR</sequence>
<dbReference type="SUPFAM" id="SSF53448">
    <property type="entry name" value="Nucleotide-diphospho-sugar transferases"/>
    <property type="match status" value="1"/>
</dbReference>
<reference evidence="11" key="1">
    <citation type="journal article" date="2019" name="Int. J. Syst. Evol. Microbiol.">
        <title>The Global Catalogue of Microorganisms (GCM) 10K type strain sequencing project: providing services to taxonomists for standard genome sequencing and annotation.</title>
        <authorList>
            <consortium name="The Broad Institute Genomics Platform"/>
            <consortium name="The Broad Institute Genome Sequencing Center for Infectious Disease"/>
            <person name="Wu L."/>
            <person name="Ma J."/>
        </authorList>
    </citation>
    <scope>NUCLEOTIDE SEQUENCE [LARGE SCALE GENOMIC DNA]</scope>
    <source>
        <strain evidence="11">JCM 18304</strain>
    </source>
</reference>
<evidence type="ECO:0000256" key="3">
    <source>
        <dbReference type="ARBA" id="ARBA00022679"/>
    </source>
</evidence>
<protein>
    <submittedName>
        <fullName evidence="10">Glycosyltransferase family 2 protein</fullName>
    </submittedName>
</protein>
<dbReference type="InterPro" id="IPR050321">
    <property type="entry name" value="Glycosyltr_2/OpgH_subfam"/>
</dbReference>
<dbReference type="RefSeq" id="WP_345637495.1">
    <property type="nucleotide sequence ID" value="NZ_BAABJQ010000034.1"/>
</dbReference>
<dbReference type="Gene3D" id="3.90.550.10">
    <property type="entry name" value="Spore Coat Polysaccharide Biosynthesis Protein SpsA, Chain A"/>
    <property type="match status" value="1"/>
</dbReference>
<gene>
    <name evidence="10" type="ORF">GCM10023322_72280</name>
</gene>
<organism evidence="10 11">
    <name type="scientific">Rugosimonospora acidiphila</name>
    <dbReference type="NCBI Taxonomy" id="556531"/>
    <lineage>
        <taxon>Bacteria</taxon>
        <taxon>Bacillati</taxon>
        <taxon>Actinomycetota</taxon>
        <taxon>Actinomycetes</taxon>
        <taxon>Micromonosporales</taxon>
        <taxon>Micromonosporaceae</taxon>
        <taxon>Rugosimonospora</taxon>
    </lineage>
</organism>
<feature type="transmembrane region" description="Helical" evidence="8">
    <location>
        <begin position="369"/>
        <end position="389"/>
    </location>
</feature>